<dbReference type="Proteomes" id="UP001470230">
    <property type="component" value="Unassembled WGS sequence"/>
</dbReference>
<dbReference type="EMBL" id="JAPFFF010000001">
    <property type="protein sequence ID" value="KAK8900577.1"/>
    <property type="molecule type" value="Genomic_DNA"/>
</dbReference>
<feature type="coiled-coil region" evidence="1">
    <location>
        <begin position="169"/>
        <end position="203"/>
    </location>
</feature>
<name>A0ABR2LB31_9EUKA</name>
<comment type="caution">
    <text evidence="2">The sequence shown here is derived from an EMBL/GenBank/DDBJ whole genome shotgun (WGS) entry which is preliminary data.</text>
</comment>
<organism evidence="2 3">
    <name type="scientific">Tritrichomonas musculus</name>
    <dbReference type="NCBI Taxonomy" id="1915356"/>
    <lineage>
        <taxon>Eukaryota</taxon>
        <taxon>Metamonada</taxon>
        <taxon>Parabasalia</taxon>
        <taxon>Tritrichomonadida</taxon>
        <taxon>Tritrichomonadidae</taxon>
        <taxon>Tritrichomonas</taxon>
    </lineage>
</organism>
<keyword evidence="3" id="KW-1185">Reference proteome</keyword>
<protein>
    <submittedName>
        <fullName evidence="2">Uncharacterized protein</fullName>
    </submittedName>
</protein>
<gene>
    <name evidence="2" type="ORF">M9Y10_002906</name>
</gene>
<reference evidence="2 3" key="1">
    <citation type="submission" date="2024-04" db="EMBL/GenBank/DDBJ databases">
        <title>Tritrichomonas musculus Genome.</title>
        <authorList>
            <person name="Alves-Ferreira E."/>
            <person name="Grigg M."/>
            <person name="Lorenzi H."/>
            <person name="Galac M."/>
        </authorList>
    </citation>
    <scope>NUCLEOTIDE SEQUENCE [LARGE SCALE GENOMIC DNA]</scope>
    <source>
        <strain evidence="2 3">EAF2021</strain>
    </source>
</reference>
<keyword evidence="1" id="KW-0175">Coiled coil</keyword>
<proteinExistence type="predicted"/>
<evidence type="ECO:0000256" key="1">
    <source>
        <dbReference type="SAM" id="Coils"/>
    </source>
</evidence>
<evidence type="ECO:0000313" key="3">
    <source>
        <dbReference type="Proteomes" id="UP001470230"/>
    </source>
</evidence>
<sequence>MTSMSGLFKLSFDDSQFQRVFQNFEDKLNRHEEMILELQRLLQQKPNRSELEKAKDNLRQEIEDKLNQFQSELTEQVENKIHELEKKVRDQLGNVSELKQFSNRLAINEELANQNRSQVSELRGYLQTVIESYGAINNSVPVLNEHLHKVLLGSTNLVTNNFKSIFDTLNQYKADFNQCFDDLKNLREELSKEQERNKNAISIDFTKIDPQPEFKTNWRTKPILPEMFKFTNITEVIEYFYNLESKLQGYLSAMHERVIDNTVGLENATDKATLDKLLEKLRRAILEMDSDLTELRNGIGKNLTRKEVLKMIGEALHPDENDGTSIGTVKCIACGRDTPIVNGAIPENEAIKKLGIPPNSLTLLNLNGSNTQMYSSLSTLKAGINEAPKSVRSFHACKVKKKPVSRP</sequence>
<accession>A0ABR2LB31</accession>
<evidence type="ECO:0000313" key="2">
    <source>
        <dbReference type="EMBL" id="KAK8900577.1"/>
    </source>
</evidence>
<feature type="coiled-coil region" evidence="1">
    <location>
        <begin position="21"/>
        <end position="94"/>
    </location>
</feature>